<gene>
    <name evidence="1" type="ORF">PXEA_LOCUS5654</name>
</gene>
<name>A0A448WHV6_9PLAT</name>
<sequence length="251" mass="27900">MQLAHSFLNYGADVDLIFGKPGDEIPLLHHALYRRDIAAAKFLMENSCLTNRVLLLQLNIVAPSNVGKGKNLPRRSALHIISATTLPQSDKDDEEVEHLFDLIASFIIKGANLNLLDEYDNTTFEVYKQDCLSAVSGIISFLEHMATLDILRILGASTSNRQFWENKEAEYAGPISETENPIYSPDSQSGYTSKGHLAAKVVVVRIVCKLKLADKDEGQEPETEFVMKQLQVNAPTFLEQIGSDEPVIQLI</sequence>
<comment type="caution">
    <text evidence="1">The sequence shown here is derived from an EMBL/GenBank/DDBJ whole genome shotgun (WGS) entry which is preliminary data.</text>
</comment>
<proteinExistence type="predicted"/>
<reference evidence="1" key="1">
    <citation type="submission" date="2018-11" db="EMBL/GenBank/DDBJ databases">
        <authorList>
            <consortium name="Pathogen Informatics"/>
        </authorList>
    </citation>
    <scope>NUCLEOTIDE SEQUENCE</scope>
</reference>
<dbReference type="Proteomes" id="UP000784294">
    <property type="component" value="Unassembled WGS sequence"/>
</dbReference>
<organism evidence="1 2">
    <name type="scientific">Protopolystoma xenopodis</name>
    <dbReference type="NCBI Taxonomy" id="117903"/>
    <lineage>
        <taxon>Eukaryota</taxon>
        <taxon>Metazoa</taxon>
        <taxon>Spiralia</taxon>
        <taxon>Lophotrochozoa</taxon>
        <taxon>Platyhelminthes</taxon>
        <taxon>Monogenea</taxon>
        <taxon>Polyopisthocotylea</taxon>
        <taxon>Polystomatidea</taxon>
        <taxon>Polystomatidae</taxon>
        <taxon>Protopolystoma</taxon>
    </lineage>
</organism>
<evidence type="ECO:0000313" key="2">
    <source>
        <dbReference type="Proteomes" id="UP000784294"/>
    </source>
</evidence>
<evidence type="ECO:0000313" key="1">
    <source>
        <dbReference type="EMBL" id="VEL12214.1"/>
    </source>
</evidence>
<dbReference type="AlphaFoldDB" id="A0A448WHV6"/>
<keyword evidence="2" id="KW-1185">Reference proteome</keyword>
<protein>
    <submittedName>
        <fullName evidence="1">Uncharacterized protein</fullName>
    </submittedName>
</protein>
<accession>A0A448WHV6</accession>
<dbReference type="EMBL" id="CAAALY010014118">
    <property type="protein sequence ID" value="VEL12214.1"/>
    <property type="molecule type" value="Genomic_DNA"/>
</dbReference>